<dbReference type="GO" id="GO:0006826">
    <property type="term" value="P:iron ion transport"/>
    <property type="evidence" value="ECO:0007669"/>
    <property type="project" value="UniProtKB-KW"/>
</dbReference>
<keyword evidence="6 11" id="KW-0067">ATP-binding</keyword>
<dbReference type="OrthoDB" id="5296765at2"/>
<accession>A0A2N6VME8</accession>
<dbReference type="PANTHER" id="PTHR42771:SF2">
    <property type="entry name" value="IRON(3+)-HYDROXAMATE IMPORT ATP-BINDING PROTEIN FHUC"/>
    <property type="match status" value="1"/>
</dbReference>
<dbReference type="GO" id="GO:0016887">
    <property type="term" value="F:ATP hydrolysis activity"/>
    <property type="evidence" value="ECO:0007669"/>
    <property type="project" value="InterPro"/>
</dbReference>
<evidence type="ECO:0000313" key="12">
    <source>
        <dbReference type="Proteomes" id="UP000235598"/>
    </source>
</evidence>
<keyword evidence="4" id="KW-0410">Iron transport</keyword>
<dbReference type="SMART" id="SM00382">
    <property type="entry name" value="AAA"/>
    <property type="match status" value="1"/>
</dbReference>
<dbReference type="GO" id="GO:0005524">
    <property type="term" value="F:ATP binding"/>
    <property type="evidence" value="ECO:0007669"/>
    <property type="project" value="UniProtKB-KW"/>
</dbReference>
<dbReference type="InterPro" id="IPR003593">
    <property type="entry name" value="AAA+_ATPase"/>
</dbReference>
<evidence type="ECO:0000259" key="10">
    <source>
        <dbReference type="PROSITE" id="PS50893"/>
    </source>
</evidence>
<evidence type="ECO:0000256" key="2">
    <source>
        <dbReference type="ARBA" id="ARBA00022448"/>
    </source>
</evidence>
<keyword evidence="8" id="KW-0406">Ion transport</keyword>
<dbReference type="Proteomes" id="UP000235598">
    <property type="component" value="Unassembled WGS sequence"/>
</dbReference>
<dbReference type="GO" id="GO:0005886">
    <property type="term" value="C:plasma membrane"/>
    <property type="evidence" value="ECO:0007669"/>
    <property type="project" value="UniProtKB-SubCell"/>
</dbReference>
<keyword evidence="5" id="KW-0547">Nucleotide-binding</keyword>
<evidence type="ECO:0000256" key="4">
    <source>
        <dbReference type="ARBA" id="ARBA00022496"/>
    </source>
</evidence>
<dbReference type="InterPro" id="IPR017871">
    <property type="entry name" value="ABC_transporter-like_CS"/>
</dbReference>
<keyword evidence="7" id="KW-0408">Iron</keyword>
<protein>
    <submittedName>
        <fullName evidence="11">Fe(3+)-dicitrate ABC transporter ATP-binding protein</fullName>
    </submittedName>
</protein>
<evidence type="ECO:0000313" key="11">
    <source>
        <dbReference type="EMBL" id="PMD05321.1"/>
    </source>
</evidence>
<proteinExistence type="predicted"/>
<organism evidence="11 12">
    <name type="scientific">Brevibacterium paucivorans</name>
    <dbReference type="NCBI Taxonomy" id="170994"/>
    <lineage>
        <taxon>Bacteria</taxon>
        <taxon>Bacillati</taxon>
        <taxon>Actinomycetota</taxon>
        <taxon>Actinomycetes</taxon>
        <taxon>Micrococcales</taxon>
        <taxon>Brevibacteriaceae</taxon>
        <taxon>Brevibacterium</taxon>
    </lineage>
</organism>
<evidence type="ECO:0000256" key="5">
    <source>
        <dbReference type="ARBA" id="ARBA00022741"/>
    </source>
</evidence>
<comment type="caution">
    <text evidence="11">The sequence shown here is derived from an EMBL/GenBank/DDBJ whole genome shotgun (WGS) entry which is preliminary data.</text>
</comment>
<dbReference type="InterPro" id="IPR027417">
    <property type="entry name" value="P-loop_NTPase"/>
</dbReference>
<evidence type="ECO:0000256" key="3">
    <source>
        <dbReference type="ARBA" id="ARBA00022475"/>
    </source>
</evidence>
<evidence type="ECO:0000256" key="8">
    <source>
        <dbReference type="ARBA" id="ARBA00023065"/>
    </source>
</evidence>
<dbReference type="InterPro" id="IPR003439">
    <property type="entry name" value="ABC_transporter-like_ATP-bd"/>
</dbReference>
<keyword evidence="2" id="KW-0813">Transport</keyword>
<feature type="domain" description="ABC transporter" evidence="10">
    <location>
        <begin position="1"/>
        <end position="233"/>
    </location>
</feature>
<dbReference type="SUPFAM" id="SSF52540">
    <property type="entry name" value="P-loop containing nucleoside triphosphate hydrolases"/>
    <property type="match status" value="1"/>
</dbReference>
<dbReference type="PROSITE" id="PS00211">
    <property type="entry name" value="ABC_TRANSPORTER_1"/>
    <property type="match status" value="1"/>
</dbReference>
<dbReference type="PANTHER" id="PTHR42771">
    <property type="entry name" value="IRON(3+)-HYDROXAMATE IMPORT ATP-BINDING PROTEIN FHUC"/>
    <property type="match status" value="1"/>
</dbReference>
<name>A0A2N6VME8_9MICO</name>
<evidence type="ECO:0000256" key="1">
    <source>
        <dbReference type="ARBA" id="ARBA00004202"/>
    </source>
</evidence>
<dbReference type="AlphaFoldDB" id="A0A2N6VME8"/>
<dbReference type="FunFam" id="3.40.50.300:FF:000134">
    <property type="entry name" value="Iron-enterobactin ABC transporter ATP-binding protein"/>
    <property type="match status" value="1"/>
</dbReference>
<keyword evidence="3" id="KW-1003">Cell membrane</keyword>
<sequence length="261" mass="27957">MCAGYSKEPVVQGVDLRLNAGEVTALVGPNGSGKSTLLRALSGLLPAQSGHVRFDDGATVDGLSRKQLARRLTMLTQMRTTPHGMRVRSAVALGRHPFTGWWGKGDDAGAHKIQAAMELADVEDLAHLPLEQLSGGQLQRVWLASCLAQDTEVLLLDEPTNHLDLKYQVELLELLFELAHMHGVCVGVVLHDLNHAAAIADSVAVMSNGRVVDAGPPQDVLRSDLLSEVYGTEITCEHDAGTVRVSTRSPRISASLLKGIL</sequence>
<dbReference type="Pfam" id="PF00005">
    <property type="entry name" value="ABC_tran"/>
    <property type="match status" value="1"/>
</dbReference>
<evidence type="ECO:0000256" key="9">
    <source>
        <dbReference type="ARBA" id="ARBA00023136"/>
    </source>
</evidence>
<dbReference type="CDD" id="cd03214">
    <property type="entry name" value="ABC_Iron-Siderophores_B12_Hemin"/>
    <property type="match status" value="1"/>
</dbReference>
<evidence type="ECO:0000256" key="6">
    <source>
        <dbReference type="ARBA" id="ARBA00022840"/>
    </source>
</evidence>
<comment type="subcellular location">
    <subcellularLocation>
        <location evidence="1">Cell membrane</location>
        <topology evidence="1">Peripheral membrane protein</topology>
    </subcellularLocation>
</comment>
<reference evidence="11 12" key="1">
    <citation type="submission" date="2017-09" db="EMBL/GenBank/DDBJ databases">
        <title>Bacterial strain isolated from the female urinary microbiota.</title>
        <authorList>
            <person name="Thomas-White K."/>
            <person name="Kumar N."/>
            <person name="Forster S."/>
            <person name="Putonti C."/>
            <person name="Lawley T."/>
            <person name="Wolfe A.J."/>
        </authorList>
    </citation>
    <scope>NUCLEOTIDE SEQUENCE [LARGE SCALE GENOMIC DNA]</scope>
    <source>
        <strain evidence="11 12">UMB1301</strain>
    </source>
</reference>
<dbReference type="Gene3D" id="3.40.50.300">
    <property type="entry name" value="P-loop containing nucleotide triphosphate hydrolases"/>
    <property type="match status" value="1"/>
</dbReference>
<evidence type="ECO:0000256" key="7">
    <source>
        <dbReference type="ARBA" id="ARBA00023004"/>
    </source>
</evidence>
<dbReference type="PROSITE" id="PS50893">
    <property type="entry name" value="ABC_TRANSPORTER_2"/>
    <property type="match status" value="1"/>
</dbReference>
<keyword evidence="9" id="KW-0472">Membrane</keyword>
<gene>
    <name evidence="11" type="primary">fecE</name>
    <name evidence="11" type="ORF">CJ199_08330</name>
</gene>
<dbReference type="InterPro" id="IPR051535">
    <property type="entry name" value="Siderophore_ABC-ATPase"/>
</dbReference>
<dbReference type="EMBL" id="PNHK01000003">
    <property type="protein sequence ID" value="PMD05321.1"/>
    <property type="molecule type" value="Genomic_DNA"/>
</dbReference>